<dbReference type="EMBL" id="FOWD01000002">
    <property type="protein sequence ID" value="SFN82006.1"/>
    <property type="molecule type" value="Genomic_DNA"/>
</dbReference>
<dbReference type="SMART" id="SM00849">
    <property type="entry name" value="Lactamase_B"/>
    <property type="match status" value="1"/>
</dbReference>
<dbReference type="Pfam" id="PF00753">
    <property type="entry name" value="Lactamase_B"/>
    <property type="match status" value="1"/>
</dbReference>
<dbReference type="InterPro" id="IPR001279">
    <property type="entry name" value="Metallo-B-lactamas"/>
</dbReference>
<dbReference type="PANTHER" id="PTHR46233">
    <property type="entry name" value="HYDROXYACYLGLUTATHIONE HYDROLASE GLOC"/>
    <property type="match status" value="1"/>
</dbReference>
<evidence type="ECO:0000313" key="8">
    <source>
        <dbReference type="Proteomes" id="UP000198806"/>
    </source>
</evidence>
<evidence type="ECO:0000256" key="2">
    <source>
        <dbReference type="ARBA" id="ARBA00022723"/>
    </source>
</evidence>
<evidence type="ECO:0000256" key="3">
    <source>
        <dbReference type="ARBA" id="ARBA00022801"/>
    </source>
</evidence>
<name>A0A1I5C585_9FIRM</name>
<dbReference type="GO" id="GO:0016787">
    <property type="term" value="F:hydrolase activity"/>
    <property type="evidence" value="ECO:0007669"/>
    <property type="project" value="UniProtKB-KW"/>
</dbReference>
<reference evidence="7 8" key="1">
    <citation type="submission" date="2016-10" db="EMBL/GenBank/DDBJ databases">
        <authorList>
            <person name="de Groot N.N."/>
        </authorList>
    </citation>
    <scope>NUCLEOTIDE SEQUENCE [LARGE SCALE GENOMIC DNA]</scope>
    <source>
        <strain evidence="7 8">DSM 1283</strain>
    </source>
</reference>
<evidence type="ECO:0000259" key="6">
    <source>
        <dbReference type="SMART" id="SM00849"/>
    </source>
</evidence>
<keyword evidence="3" id="KW-0378">Hydrolase</keyword>
<keyword evidence="2" id="KW-0479">Metal-binding</keyword>
<sequence length="207" mass="22625">MKIETYVLGPVMTNCYFAINEDTKETIIIDPADKAEVLIQKINKETLKPVAVLLTHGHFDHILAASEIAVNFHIPIYASKEEKELLETPSLNLSVSLGKNISLTPTMLLNDKDIIKLAGTEVNVIHTPGHTSGGICYLFKESKILFSGDTLFEGTVGRADLPTGNLNTLLDSVNHKLMTLPDDTTVFPGHGESTTVGHERNTNPYVS</sequence>
<dbReference type="AlphaFoldDB" id="A0A1I5C585"/>
<evidence type="ECO:0000256" key="1">
    <source>
        <dbReference type="ARBA" id="ARBA00001947"/>
    </source>
</evidence>
<dbReference type="InterPro" id="IPR036866">
    <property type="entry name" value="RibonucZ/Hydroxyglut_hydro"/>
</dbReference>
<evidence type="ECO:0000256" key="4">
    <source>
        <dbReference type="ARBA" id="ARBA00022833"/>
    </source>
</evidence>
<dbReference type="CDD" id="cd06262">
    <property type="entry name" value="metallo-hydrolase-like_MBL-fold"/>
    <property type="match status" value="1"/>
</dbReference>
<keyword evidence="8" id="KW-1185">Reference proteome</keyword>
<dbReference type="SUPFAM" id="SSF56281">
    <property type="entry name" value="Metallo-hydrolase/oxidoreductase"/>
    <property type="match status" value="1"/>
</dbReference>
<accession>A0A1I5C585</accession>
<dbReference type="GO" id="GO:0046872">
    <property type="term" value="F:metal ion binding"/>
    <property type="evidence" value="ECO:0007669"/>
    <property type="project" value="UniProtKB-KW"/>
</dbReference>
<keyword evidence="4" id="KW-0862">Zinc</keyword>
<feature type="region of interest" description="Disordered" evidence="5">
    <location>
        <begin position="185"/>
        <end position="207"/>
    </location>
</feature>
<feature type="domain" description="Metallo-beta-lactamase" evidence="6">
    <location>
        <begin position="12"/>
        <end position="190"/>
    </location>
</feature>
<dbReference type="RefSeq" id="WP_242960803.1">
    <property type="nucleotide sequence ID" value="NZ_BAABFM010000017.1"/>
</dbReference>
<proteinExistence type="predicted"/>
<dbReference type="InterPro" id="IPR051453">
    <property type="entry name" value="MBL_Glyoxalase_II"/>
</dbReference>
<dbReference type="Proteomes" id="UP000198806">
    <property type="component" value="Unassembled WGS sequence"/>
</dbReference>
<organism evidence="7 8">
    <name type="scientific">Anaerocolumna aminovalerica</name>
    <dbReference type="NCBI Taxonomy" id="1527"/>
    <lineage>
        <taxon>Bacteria</taxon>
        <taxon>Bacillati</taxon>
        <taxon>Bacillota</taxon>
        <taxon>Clostridia</taxon>
        <taxon>Lachnospirales</taxon>
        <taxon>Lachnospiraceae</taxon>
        <taxon>Anaerocolumna</taxon>
    </lineage>
</organism>
<dbReference type="PANTHER" id="PTHR46233:SF3">
    <property type="entry name" value="HYDROXYACYLGLUTATHIONE HYDROLASE GLOC"/>
    <property type="match status" value="1"/>
</dbReference>
<protein>
    <submittedName>
        <fullName evidence="7">Glyoxylase, beta-lactamase superfamily II</fullName>
    </submittedName>
</protein>
<dbReference type="STRING" id="1527.SAMN04489757_102135"/>
<feature type="compositionally biased region" description="Polar residues" evidence="5">
    <location>
        <begin position="192"/>
        <end position="207"/>
    </location>
</feature>
<dbReference type="Gene3D" id="3.60.15.10">
    <property type="entry name" value="Ribonuclease Z/Hydroxyacylglutathione hydrolase-like"/>
    <property type="match status" value="1"/>
</dbReference>
<evidence type="ECO:0000256" key="5">
    <source>
        <dbReference type="SAM" id="MobiDB-lite"/>
    </source>
</evidence>
<evidence type="ECO:0000313" key="7">
    <source>
        <dbReference type="EMBL" id="SFN82006.1"/>
    </source>
</evidence>
<comment type="cofactor">
    <cofactor evidence="1">
        <name>Zn(2+)</name>
        <dbReference type="ChEBI" id="CHEBI:29105"/>
    </cofactor>
</comment>
<gene>
    <name evidence="7" type="ORF">SAMN04489757_102135</name>
</gene>